<keyword evidence="3" id="KW-0813">Transport</keyword>
<evidence type="ECO:0000256" key="2">
    <source>
        <dbReference type="ARBA" id="ARBA00011056"/>
    </source>
</evidence>
<keyword evidence="8" id="KW-0539">Nucleus</keyword>
<comment type="similarity">
    <text evidence="2">Belongs to the GLE1 family.</text>
</comment>
<dbReference type="Pfam" id="PF07817">
    <property type="entry name" value="GLE1"/>
    <property type="match status" value="1"/>
</dbReference>
<reference evidence="12 13" key="1">
    <citation type="submission" date="2018-06" db="EMBL/GenBank/DDBJ databases">
        <title>Comparative genomics reveals the genomic features of Rhizophagus irregularis, R. cerebriforme, R. diaphanum and Gigaspora rosea, and their symbiotic lifestyle signature.</title>
        <authorList>
            <person name="Morin E."/>
            <person name="San Clemente H."/>
            <person name="Chen E.C.H."/>
            <person name="De La Providencia I."/>
            <person name="Hainaut M."/>
            <person name="Kuo A."/>
            <person name="Kohler A."/>
            <person name="Murat C."/>
            <person name="Tang N."/>
            <person name="Roy S."/>
            <person name="Loubradou J."/>
            <person name="Henrissat B."/>
            <person name="Grigoriev I.V."/>
            <person name="Corradi N."/>
            <person name="Roux C."/>
            <person name="Martin F.M."/>
        </authorList>
    </citation>
    <scope>NUCLEOTIDE SEQUENCE [LARGE SCALE GENOMIC DNA]</scope>
    <source>
        <strain evidence="12 13">DAOM 194757</strain>
    </source>
</reference>
<evidence type="ECO:0000256" key="10">
    <source>
        <dbReference type="ARBA" id="ARBA00029983"/>
    </source>
</evidence>
<keyword evidence="7" id="KW-0906">Nuclear pore complex</keyword>
<evidence type="ECO:0000256" key="3">
    <source>
        <dbReference type="ARBA" id="ARBA00022448"/>
    </source>
</evidence>
<dbReference type="AlphaFoldDB" id="A0A397W643"/>
<keyword evidence="5" id="KW-0653">Protein transport</keyword>
<evidence type="ECO:0000256" key="7">
    <source>
        <dbReference type="ARBA" id="ARBA00023132"/>
    </source>
</evidence>
<dbReference type="GO" id="GO:0015031">
    <property type="term" value="P:protein transport"/>
    <property type="evidence" value="ECO:0007669"/>
    <property type="project" value="UniProtKB-KW"/>
</dbReference>
<evidence type="ECO:0000313" key="13">
    <source>
        <dbReference type="Proteomes" id="UP000266673"/>
    </source>
</evidence>
<dbReference type="Proteomes" id="UP000266673">
    <property type="component" value="Unassembled WGS sequence"/>
</dbReference>
<dbReference type="PANTHER" id="PTHR12960:SF0">
    <property type="entry name" value="MRNA EXPORT FACTOR GLE1"/>
    <property type="match status" value="1"/>
</dbReference>
<dbReference type="STRING" id="44941.A0A397W643"/>
<keyword evidence="13" id="KW-1185">Reference proteome</keyword>
<evidence type="ECO:0000256" key="6">
    <source>
        <dbReference type="ARBA" id="ARBA00023010"/>
    </source>
</evidence>
<sequence>MPKPVRQEDLDFVSCENDRYESELFKWKNDRLVEAILQEELEFAKETYKAKAIAHKKYEAAEQKRLNADKEWQRYWEQVTAKYEREKLERKRQFELEQAKWKQMAEEYDRKIKAQRQAEEDRKKREEEARKQEILRLQNQKLAHEAALAEEKRKKEEALKAAENAKKVQDNTKTVTENNNKNLVSDEILNQEERYRNMLKTIHDKFSKNPQLKSATTEARKNITLGLNILTNGRAEIIKIASQFDTMLKNHKNNSDVYYFLINYIAKGVVKHAEVDVVSKESAAFPFAHLCVLISTQHTEFMEFLMTRLVKKCPYVLPRYYFRQANQSLEEYKKQLSFKPNEDEDAYVNRMCAIVALYCAIMQTLPLYPNLKNPYGIDNAWTYLARLMNLRPQKITPSLLYICLKITASSLFRAYNNHALKLFSVVYKSYIQNPPSEVKSLLTSSPAAMSRLRTLLEDASKKGQFPAPEGQTPD</sequence>
<evidence type="ECO:0000256" key="5">
    <source>
        <dbReference type="ARBA" id="ARBA00022927"/>
    </source>
</evidence>
<keyword evidence="11" id="KW-0175">Coiled coil</keyword>
<gene>
    <name evidence="12" type="ORF">C2G38_2238815</name>
</gene>
<protein>
    <recommendedName>
        <fullName evidence="9">mRNA export factor GLE1</fullName>
    </recommendedName>
    <alternativeName>
        <fullName evidence="10">Nucleoporin GLE1</fullName>
    </alternativeName>
</protein>
<dbReference type="InterPro" id="IPR012476">
    <property type="entry name" value="GLE1"/>
</dbReference>
<dbReference type="GO" id="GO:0016973">
    <property type="term" value="P:poly(A)+ mRNA export from nucleus"/>
    <property type="evidence" value="ECO:0007669"/>
    <property type="project" value="InterPro"/>
</dbReference>
<dbReference type="GO" id="GO:0005737">
    <property type="term" value="C:cytoplasm"/>
    <property type="evidence" value="ECO:0007669"/>
    <property type="project" value="TreeGrafter"/>
</dbReference>
<evidence type="ECO:0000256" key="9">
    <source>
        <dbReference type="ARBA" id="ARBA00026227"/>
    </source>
</evidence>
<evidence type="ECO:0000256" key="4">
    <source>
        <dbReference type="ARBA" id="ARBA00022816"/>
    </source>
</evidence>
<keyword evidence="6" id="KW-0811">Translocation</keyword>
<dbReference type="PANTHER" id="PTHR12960">
    <property type="entry name" value="GLE-1-RELATED"/>
    <property type="match status" value="1"/>
</dbReference>
<evidence type="ECO:0000256" key="11">
    <source>
        <dbReference type="SAM" id="Coils"/>
    </source>
</evidence>
<comment type="subcellular location">
    <subcellularLocation>
        <location evidence="1">Nucleus</location>
        <location evidence="1">Nuclear pore complex</location>
    </subcellularLocation>
</comment>
<name>A0A397W643_9GLOM</name>
<dbReference type="EMBL" id="QKWP01000035">
    <property type="protein sequence ID" value="RIB29551.1"/>
    <property type="molecule type" value="Genomic_DNA"/>
</dbReference>
<dbReference type="GO" id="GO:0000822">
    <property type="term" value="F:inositol hexakisphosphate binding"/>
    <property type="evidence" value="ECO:0007669"/>
    <property type="project" value="TreeGrafter"/>
</dbReference>
<evidence type="ECO:0000313" key="12">
    <source>
        <dbReference type="EMBL" id="RIB29551.1"/>
    </source>
</evidence>
<proteinExistence type="inferred from homology"/>
<comment type="caution">
    <text evidence="12">The sequence shown here is derived from an EMBL/GenBank/DDBJ whole genome shotgun (WGS) entry which is preliminary data.</text>
</comment>
<dbReference type="GO" id="GO:0031369">
    <property type="term" value="F:translation initiation factor binding"/>
    <property type="evidence" value="ECO:0007669"/>
    <property type="project" value="TreeGrafter"/>
</dbReference>
<keyword evidence="4" id="KW-0509">mRNA transport</keyword>
<dbReference type="Gene3D" id="1.25.40.510">
    <property type="entry name" value="GLE1-like"/>
    <property type="match status" value="1"/>
</dbReference>
<dbReference type="GO" id="GO:0005543">
    <property type="term" value="F:phospholipid binding"/>
    <property type="evidence" value="ECO:0007669"/>
    <property type="project" value="TreeGrafter"/>
</dbReference>
<dbReference type="OrthoDB" id="420884at2759"/>
<organism evidence="12 13">
    <name type="scientific">Gigaspora rosea</name>
    <dbReference type="NCBI Taxonomy" id="44941"/>
    <lineage>
        <taxon>Eukaryota</taxon>
        <taxon>Fungi</taxon>
        <taxon>Fungi incertae sedis</taxon>
        <taxon>Mucoromycota</taxon>
        <taxon>Glomeromycotina</taxon>
        <taxon>Glomeromycetes</taxon>
        <taxon>Diversisporales</taxon>
        <taxon>Gigasporaceae</taxon>
        <taxon>Gigaspora</taxon>
    </lineage>
</organism>
<evidence type="ECO:0000256" key="8">
    <source>
        <dbReference type="ARBA" id="ARBA00023242"/>
    </source>
</evidence>
<dbReference type="GO" id="GO:0044614">
    <property type="term" value="C:nuclear pore cytoplasmic filaments"/>
    <property type="evidence" value="ECO:0007669"/>
    <property type="project" value="TreeGrafter"/>
</dbReference>
<accession>A0A397W643</accession>
<dbReference type="InterPro" id="IPR038506">
    <property type="entry name" value="GLE1-like_sf"/>
</dbReference>
<feature type="coiled-coil region" evidence="11">
    <location>
        <begin position="111"/>
        <end position="172"/>
    </location>
</feature>
<evidence type="ECO:0000256" key="1">
    <source>
        <dbReference type="ARBA" id="ARBA00004567"/>
    </source>
</evidence>